<keyword evidence="3 5" id="KW-0067">ATP-binding</keyword>
<dbReference type="SUPFAM" id="SSF55681">
    <property type="entry name" value="Class II aaRS and biotin synthetases"/>
    <property type="match status" value="1"/>
</dbReference>
<protein>
    <recommendedName>
        <fullName evidence="5">Bifunctional ligase/repressor BirA</fullName>
    </recommendedName>
    <alternativeName>
        <fullName evidence="5">Biotin--[acetyl-CoA-carboxylase] ligase</fullName>
        <ecNumber evidence="5">6.3.4.15</ecNumber>
    </alternativeName>
    <alternativeName>
        <fullName evidence="5">Biotin--protein ligase</fullName>
    </alternativeName>
    <alternativeName>
        <fullName evidence="5">Biotin-[acetyl-CoA carboxylase] synthetase</fullName>
    </alternativeName>
</protein>
<comment type="function">
    <text evidence="5">Acts both as a biotin--[acetyl-CoA-carboxylase] ligase and a repressor.</text>
</comment>
<dbReference type="GO" id="GO:0005737">
    <property type="term" value="C:cytoplasm"/>
    <property type="evidence" value="ECO:0007669"/>
    <property type="project" value="TreeGrafter"/>
</dbReference>
<dbReference type="InterPro" id="IPR030855">
    <property type="entry name" value="Bifunct_BirA"/>
</dbReference>
<dbReference type="Pfam" id="PF03099">
    <property type="entry name" value="BPL_LplA_LipB"/>
    <property type="match status" value="1"/>
</dbReference>
<dbReference type="InterPro" id="IPR013196">
    <property type="entry name" value="HTH_11"/>
</dbReference>
<dbReference type="InterPro" id="IPR045864">
    <property type="entry name" value="aa-tRNA-synth_II/BPL/LPL"/>
</dbReference>
<feature type="domain" description="BPL/LPL catalytic" evidence="6">
    <location>
        <begin position="75"/>
        <end position="265"/>
    </location>
</feature>
<dbReference type="InterPro" id="IPR036390">
    <property type="entry name" value="WH_DNA-bd_sf"/>
</dbReference>
<dbReference type="InterPro" id="IPR036388">
    <property type="entry name" value="WH-like_DNA-bd_sf"/>
</dbReference>
<keyword evidence="5" id="KW-0238">DNA-binding</keyword>
<dbReference type="eggNOG" id="COG0340">
    <property type="taxonomic scope" value="Bacteria"/>
</dbReference>
<feature type="binding site" evidence="5">
    <location>
        <begin position="126"/>
        <end position="128"/>
    </location>
    <ligand>
        <name>biotin</name>
        <dbReference type="ChEBI" id="CHEBI:57586"/>
    </ligand>
</feature>
<accession>A4J0W4</accession>
<dbReference type="Proteomes" id="UP000001556">
    <property type="component" value="Chromosome"/>
</dbReference>
<dbReference type="Pfam" id="PF02237">
    <property type="entry name" value="BPL_C"/>
    <property type="match status" value="1"/>
</dbReference>
<evidence type="ECO:0000313" key="8">
    <source>
        <dbReference type="Proteomes" id="UP000001556"/>
    </source>
</evidence>
<dbReference type="Gene3D" id="2.30.30.100">
    <property type="match status" value="1"/>
</dbReference>
<organism evidence="7 8">
    <name type="scientific">Desulforamulus reducens (strain ATCC BAA-1160 / DSM 100696 / MI-1)</name>
    <name type="common">Desulfotomaculum reducens</name>
    <dbReference type="NCBI Taxonomy" id="349161"/>
    <lineage>
        <taxon>Bacteria</taxon>
        <taxon>Bacillati</taxon>
        <taxon>Bacillota</taxon>
        <taxon>Clostridia</taxon>
        <taxon>Eubacteriales</taxon>
        <taxon>Peptococcaceae</taxon>
        <taxon>Desulforamulus</taxon>
    </lineage>
</organism>
<dbReference type="eggNOG" id="COG1654">
    <property type="taxonomic scope" value="Bacteria"/>
</dbReference>
<dbReference type="CDD" id="cd16442">
    <property type="entry name" value="BPL"/>
    <property type="match status" value="1"/>
</dbReference>
<dbReference type="EC" id="6.3.4.15" evidence="5"/>
<evidence type="ECO:0000256" key="5">
    <source>
        <dbReference type="HAMAP-Rule" id="MF_00978"/>
    </source>
</evidence>
<dbReference type="SUPFAM" id="SSF50037">
    <property type="entry name" value="C-terminal domain of transcriptional repressors"/>
    <property type="match status" value="1"/>
</dbReference>
<dbReference type="STRING" id="349161.Dred_0168"/>
<evidence type="ECO:0000313" key="7">
    <source>
        <dbReference type="EMBL" id="ABO48717.1"/>
    </source>
</evidence>
<evidence type="ECO:0000256" key="1">
    <source>
        <dbReference type="ARBA" id="ARBA00022598"/>
    </source>
</evidence>
<dbReference type="Gene3D" id="1.10.10.10">
    <property type="entry name" value="Winged helix-like DNA-binding domain superfamily/Winged helix DNA-binding domain"/>
    <property type="match status" value="1"/>
</dbReference>
<gene>
    <name evidence="5" type="primary">birA</name>
    <name evidence="7" type="ordered locus">Dred_0168</name>
</gene>
<dbReference type="InterPro" id="IPR004143">
    <property type="entry name" value="BPL_LPL_catalytic"/>
</dbReference>
<dbReference type="InterPro" id="IPR004408">
    <property type="entry name" value="Biotin_CoA_COase_ligase"/>
</dbReference>
<keyword evidence="5" id="KW-0805">Transcription regulation</keyword>
<dbReference type="GO" id="GO:0006355">
    <property type="term" value="P:regulation of DNA-templated transcription"/>
    <property type="evidence" value="ECO:0007669"/>
    <property type="project" value="UniProtKB-UniRule"/>
</dbReference>
<evidence type="ECO:0000256" key="4">
    <source>
        <dbReference type="ARBA" id="ARBA00023267"/>
    </source>
</evidence>
<dbReference type="PROSITE" id="PS51733">
    <property type="entry name" value="BPL_LPL_CATALYTIC"/>
    <property type="match status" value="1"/>
</dbReference>
<dbReference type="Gene3D" id="3.30.930.10">
    <property type="entry name" value="Bira Bifunctional Protein, Domain 2"/>
    <property type="match status" value="1"/>
</dbReference>
<dbReference type="KEGG" id="drm:Dred_0168"/>
<comment type="similarity">
    <text evidence="5">Belongs to the biotin--protein ligase family.</text>
</comment>
<dbReference type="GO" id="GO:0005524">
    <property type="term" value="F:ATP binding"/>
    <property type="evidence" value="ECO:0007669"/>
    <property type="project" value="UniProtKB-UniRule"/>
</dbReference>
<sequence length="333" mass="37298">MPKGGIMNPKQKILELLREEEPGYVSGEYICQQLQVSRTAIWKTIESLRSDGYDIEARPRLGYRLLTSPDILDPAEWQTDIKTHIIGQTVRYYKTTTSTNEVAKDLARQGITEGAIIITEEQSKGRGRLGRTWQCPPRTGLCFSVVLFPRANPMEVPQFTMLAAVAVVKALYRTLGLRAQVKWPNDVYIEGLKICGILAEMAAEADRVKYVVLGIGLNVNQSKEDLVCFGNTATSLRVQLGRTLLRSQILKVLLEELDNLYTLWQQEGFLPLKGLWRDNALWIGNKVQVSGLNSNYQGTMEGIDDGGALLLRLYDGTIKTFYSGEVSLRPANK</sequence>
<keyword evidence="2 5" id="KW-0547">Nucleotide-binding</keyword>
<dbReference type="InterPro" id="IPR003142">
    <property type="entry name" value="BPL_C"/>
</dbReference>
<dbReference type="PANTHER" id="PTHR12835">
    <property type="entry name" value="BIOTIN PROTEIN LIGASE"/>
    <property type="match status" value="1"/>
</dbReference>
<name>A4J0W4_DESRM</name>
<dbReference type="HOGENOM" id="CLU_051096_0_0_9"/>
<dbReference type="HAMAP" id="MF_00978">
    <property type="entry name" value="Bifunct_BirA"/>
    <property type="match status" value="1"/>
</dbReference>
<dbReference type="PANTHER" id="PTHR12835:SF5">
    <property type="entry name" value="BIOTIN--PROTEIN LIGASE"/>
    <property type="match status" value="1"/>
</dbReference>
<dbReference type="GO" id="GO:0003677">
    <property type="term" value="F:DNA binding"/>
    <property type="evidence" value="ECO:0007669"/>
    <property type="project" value="UniProtKB-UniRule"/>
</dbReference>
<dbReference type="Pfam" id="PF08279">
    <property type="entry name" value="HTH_11"/>
    <property type="match status" value="1"/>
</dbReference>
<dbReference type="GO" id="GO:0009249">
    <property type="term" value="P:protein lipoylation"/>
    <property type="evidence" value="ECO:0007669"/>
    <property type="project" value="UniProtKB-ARBA"/>
</dbReference>
<dbReference type="SUPFAM" id="SSF46785">
    <property type="entry name" value="Winged helix' DNA-binding domain"/>
    <property type="match status" value="1"/>
</dbReference>
<feature type="binding site" evidence="5">
    <location>
        <position position="193"/>
    </location>
    <ligand>
        <name>biotin</name>
        <dbReference type="ChEBI" id="CHEBI:57586"/>
    </ligand>
</feature>
<reference evidence="7 8" key="1">
    <citation type="submission" date="2007-03" db="EMBL/GenBank/DDBJ databases">
        <title>Complete sequence of Desulfotomaculum reducens MI-1.</title>
        <authorList>
            <consortium name="US DOE Joint Genome Institute"/>
            <person name="Copeland A."/>
            <person name="Lucas S."/>
            <person name="Lapidus A."/>
            <person name="Barry K."/>
            <person name="Detter J.C."/>
            <person name="Glavina del Rio T."/>
            <person name="Hammon N."/>
            <person name="Israni S."/>
            <person name="Dalin E."/>
            <person name="Tice H."/>
            <person name="Pitluck S."/>
            <person name="Sims D."/>
            <person name="Brettin T."/>
            <person name="Bruce D."/>
            <person name="Han C."/>
            <person name="Tapia R."/>
            <person name="Schmutz J."/>
            <person name="Larimer F."/>
            <person name="Land M."/>
            <person name="Hauser L."/>
            <person name="Kyrpides N."/>
            <person name="Kim E."/>
            <person name="Tebo B.M."/>
            <person name="Richardson P."/>
        </authorList>
    </citation>
    <scope>NUCLEOTIDE SEQUENCE [LARGE SCALE GENOMIC DNA]</scope>
    <source>
        <strain evidence="7 8">MI-1</strain>
    </source>
</reference>
<keyword evidence="5" id="KW-0678">Repressor</keyword>
<keyword evidence="1 5" id="KW-0436">Ligase</keyword>
<keyword evidence="8" id="KW-1185">Reference proteome</keyword>
<proteinExistence type="inferred from homology"/>
<feature type="DNA-binding region" description="H-T-H motif" evidence="5">
    <location>
        <begin position="27"/>
        <end position="46"/>
    </location>
</feature>
<dbReference type="NCBIfam" id="TIGR00121">
    <property type="entry name" value="birA_ligase"/>
    <property type="match status" value="1"/>
</dbReference>
<dbReference type="GO" id="GO:0004077">
    <property type="term" value="F:biotin--[biotin carboxyl-carrier protein] ligase activity"/>
    <property type="evidence" value="ECO:0007669"/>
    <property type="project" value="UniProtKB-UniRule"/>
</dbReference>
<evidence type="ECO:0000256" key="2">
    <source>
        <dbReference type="ARBA" id="ARBA00022741"/>
    </source>
</evidence>
<dbReference type="AlphaFoldDB" id="A4J0W4"/>
<dbReference type="GO" id="GO:0016740">
    <property type="term" value="F:transferase activity"/>
    <property type="evidence" value="ECO:0007669"/>
    <property type="project" value="UniProtKB-ARBA"/>
</dbReference>
<feature type="binding site" evidence="5">
    <location>
        <begin position="98"/>
        <end position="100"/>
    </location>
    <ligand>
        <name>biotin</name>
        <dbReference type="ChEBI" id="CHEBI:57586"/>
    </ligand>
</feature>
<evidence type="ECO:0000256" key="3">
    <source>
        <dbReference type="ARBA" id="ARBA00022840"/>
    </source>
</evidence>
<comment type="catalytic activity">
    <reaction evidence="5">
        <text>biotin + L-lysyl-[protein] + ATP = N(6)-biotinyl-L-lysyl-[protein] + AMP + diphosphate + H(+)</text>
        <dbReference type="Rhea" id="RHEA:11756"/>
        <dbReference type="Rhea" id="RHEA-COMP:9752"/>
        <dbReference type="Rhea" id="RHEA-COMP:10505"/>
        <dbReference type="ChEBI" id="CHEBI:15378"/>
        <dbReference type="ChEBI" id="CHEBI:29969"/>
        <dbReference type="ChEBI" id="CHEBI:30616"/>
        <dbReference type="ChEBI" id="CHEBI:33019"/>
        <dbReference type="ChEBI" id="CHEBI:57586"/>
        <dbReference type="ChEBI" id="CHEBI:83144"/>
        <dbReference type="ChEBI" id="CHEBI:456215"/>
        <dbReference type="EC" id="6.3.4.15"/>
    </reaction>
</comment>
<evidence type="ECO:0000259" key="6">
    <source>
        <dbReference type="PROSITE" id="PS51733"/>
    </source>
</evidence>
<dbReference type="EMBL" id="CP000612">
    <property type="protein sequence ID" value="ABO48717.1"/>
    <property type="molecule type" value="Genomic_DNA"/>
</dbReference>
<keyword evidence="4 5" id="KW-0092">Biotin</keyword>
<dbReference type="InterPro" id="IPR008988">
    <property type="entry name" value="Transcriptional_repressor_C"/>
</dbReference>
<keyword evidence="5" id="KW-0804">Transcription</keyword>
<feature type="binding site" evidence="5">
    <location>
        <position position="122"/>
    </location>
    <ligand>
        <name>biotin</name>
        <dbReference type="ChEBI" id="CHEBI:57586"/>
    </ligand>
</feature>